<dbReference type="InterPro" id="IPR001138">
    <property type="entry name" value="Zn2Cys6_DnaBD"/>
</dbReference>
<feature type="domain" description="Zn(2)-C6 fungal-type" evidence="4">
    <location>
        <begin position="13"/>
        <end position="41"/>
    </location>
</feature>
<evidence type="ECO:0000256" key="3">
    <source>
        <dbReference type="SAM" id="MobiDB-lite"/>
    </source>
</evidence>
<name>A0A8H3A8Y2_9AGAM</name>
<dbReference type="PROSITE" id="PS00463">
    <property type="entry name" value="ZN2_CY6_FUNGAL_1"/>
    <property type="match status" value="1"/>
</dbReference>
<evidence type="ECO:0000259" key="4">
    <source>
        <dbReference type="PROSITE" id="PS50048"/>
    </source>
</evidence>
<keyword evidence="2" id="KW-0539">Nucleus</keyword>
<proteinExistence type="predicted"/>
<protein>
    <recommendedName>
        <fullName evidence="4">Zn(2)-C6 fungal-type domain-containing protein</fullName>
    </recommendedName>
</protein>
<evidence type="ECO:0000256" key="2">
    <source>
        <dbReference type="ARBA" id="ARBA00023242"/>
    </source>
</evidence>
<dbReference type="InterPro" id="IPR036864">
    <property type="entry name" value="Zn2-C6_fun-type_DNA-bd_sf"/>
</dbReference>
<dbReference type="PROSITE" id="PS50048">
    <property type="entry name" value="ZN2_CY6_FUNGAL_2"/>
    <property type="match status" value="1"/>
</dbReference>
<feature type="compositionally biased region" description="Polar residues" evidence="3">
    <location>
        <begin position="83"/>
        <end position="93"/>
    </location>
</feature>
<dbReference type="PANTHER" id="PTHR37534:SF46">
    <property type="entry name" value="ZN(II)2CYS6 TRANSCRIPTION FACTOR (EUROFUNG)"/>
    <property type="match status" value="1"/>
</dbReference>
<dbReference type="SUPFAM" id="SSF57701">
    <property type="entry name" value="Zn2/Cys6 DNA-binding domain"/>
    <property type="match status" value="1"/>
</dbReference>
<dbReference type="Pfam" id="PF11951">
    <property type="entry name" value="Fungal_trans_2"/>
    <property type="match status" value="1"/>
</dbReference>
<dbReference type="Pfam" id="PF00172">
    <property type="entry name" value="Zn_clus"/>
    <property type="match status" value="1"/>
</dbReference>
<feature type="region of interest" description="Disordered" evidence="3">
    <location>
        <begin position="50"/>
        <end position="93"/>
    </location>
</feature>
<reference evidence="5" key="1">
    <citation type="submission" date="2021-01" db="EMBL/GenBank/DDBJ databases">
        <authorList>
            <person name="Kaushik A."/>
        </authorList>
    </citation>
    <scope>NUCLEOTIDE SEQUENCE</scope>
    <source>
        <strain evidence="5">AG3-T5</strain>
    </source>
</reference>
<dbReference type="InterPro" id="IPR021858">
    <property type="entry name" value="Fun_TF"/>
</dbReference>
<dbReference type="Gene3D" id="4.10.240.10">
    <property type="entry name" value="Zn(2)-C6 fungal-type DNA-binding domain"/>
    <property type="match status" value="1"/>
</dbReference>
<dbReference type="PANTHER" id="PTHR37534">
    <property type="entry name" value="TRANSCRIPTIONAL ACTIVATOR PROTEIN UGA3"/>
    <property type="match status" value="1"/>
</dbReference>
<sequence>MLQRTPPGPAGTSCLTCKQRHKRCDKRQPECERCLKGGYECLGYGHIRSATGPKSRGPRVKQPAASMGQENNDSIRPVESDPSAINVTSSSPEASPIEAHFETLDTVVSLSSYPRNSRDEIHDNQVAQRCNTDTLALTSARKTTNCRPIPASHQISLGDSRVGPSPQQLFAFSIQMPRTSLGEPKFFFHSITFEDYVIAHGEALFLMVQGQGWSLKDDSNLKGEMMMERSYFKPIQNQTDRLRRSILARLHSSSFSRWVMFLCARICESFVKGDASQNQIYNRWIGDVERALKSALTQDLTSHDAQERLGNYLEIQLLKTMMGHCSSTYQVLRTVTPTFLQTVFSDPELWTDSHDPTLVPLGPIIASTYHALAHFTLTDSLSAMAFGLPSQVDYDTVGYTPTSVPVPFEWTRSSPAEFQIMLADINACRDKRPGALTREDLERRLLAWQAQPSYYGESWETWMISAWFAVQESWRLALLAYLYMASLAVYGRSSDDVQVELCTQQIFEVTSMVKQPVSSTASVPFFIQYLMAGICARDDSQRTLVRDQLATVSTTRLWMMRERDFLPVLEHLWQGAAAAGRPVKWGDYLDSREAVLPVVL</sequence>
<dbReference type="CDD" id="cd00067">
    <property type="entry name" value="GAL4"/>
    <property type="match status" value="1"/>
</dbReference>
<dbReference type="GO" id="GO:0005634">
    <property type="term" value="C:nucleus"/>
    <property type="evidence" value="ECO:0007669"/>
    <property type="project" value="UniProtKB-SubCell"/>
</dbReference>
<dbReference type="GO" id="GO:0008270">
    <property type="term" value="F:zinc ion binding"/>
    <property type="evidence" value="ECO:0007669"/>
    <property type="project" value="InterPro"/>
</dbReference>
<comment type="subcellular location">
    <subcellularLocation>
        <location evidence="1">Nucleus</location>
    </subcellularLocation>
</comment>
<evidence type="ECO:0000313" key="5">
    <source>
        <dbReference type="EMBL" id="CAE6399589.1"/>
    </source>
</evidence>
<dbReference type="Proteomes" id="UP000663841">
    <property type="component" value="Unassembled WGS sequence"/>
</dbReference>
<dbReference type="GO" id="GO:0000981">
    <property type="term" value="F:DNA-binding transcription factor activity, RNA polymerase II-specific"/>
    <property type="evidence" value="ECO:0007669"/>
    <property type="project" value="InterPro"/>
</dbReference>
<evidence type="ECO:0000256" key="1">
    <source>
        <dbReference type="ARBA" id="ARBA00004123"/>
    </source>
</evidence>
<organism evidence="5 6">
    <name type="scientific">Rhizoctonia solani</name>
    <dbReference type="NCBI Taxonomy" id="456999"/>
    <lineage>
        <taxon>Eukaryota</taxon>
        <taxon>Fungi</taxon>
        <taxon>Dikarya</taxon>
        <taxon>Basidiomycota</taxon>
        <taxon>Agaricomycotina</taxon>
        <taxon>Agaricomycetes</taxon>
        <taxon>Cantharellales</taxon>
        <taxon>Ceratobasidiaceae</taxon>
        <taxon>Rhizoctonia</taxon>
    </lineage>
</organism>
<dbReference type="SMART" id="SM00066">
    <property type="entry name" value="GAL4"/>
    <property type="match status" value="1"/>
</dbReference>
<accession>A0A8H3A8Y2</accession>
<dbReference type="AlphaFoldDB" id="A0A8H3A8Y2"/>
<dbReference type="EMBL" id="CAJMWW010000015">
    <property type="protein sequence ID" value="CAE6399589.1"/>
    <property type="molecule type" value="Genomic_DNA"/>
</dbReference>
<gene>
    <name evidence="5" type="ORF">RDB_LOCUS5365</name>
</gene>
<evidence type="ECO:0000313" key="6">
    <source>
        <dbReference type="Proteomes" id="UP000663841"/>
    </source>
</evidence>
<comment type="caution">
    <text evidence="5">The sequence shown here is derived from an EMBL/GenBank/DDBJ whole genome shotgun (WGS) entry which is preliminary data.</text>
</comment>